<name>A0AAD6TWU2_9AGAR</name>
<keyword evidence="3" id="KW-1185">Reference proteome</keyword>
<dbReference type="EMBL" id="JARJCN010000068">
    <property type="protein sequence ID" value="KAJ7078137.1"/>
    <property type="molecule type" value="Genomic_DNA"/>
</dbReference>
<dbReference type="AlphaFoldDB" id="A0AAD6TWU2"/>
<feature type="region of interest" description="Disordered" evidence="1">
    <location>
        <begin position="1"/>
        <end position="26"/>
    </location>
</feature>
<gene>
    <name evidence="2" type="ORF">B0H15DRAFT_1001512</name>
</gene>
<organism evidence="2 3">
    <name type="scientific">Mycena belliarum</name>
    <dbReference type="NCBI Taxonomy" id="1033014"/>
    <lineage>
        <taxon>Eukaryota</taxon>
        <taxon>Fungi</taxon>
        <taxon>Dikarya</taxon>
        <taxon>Basidiomycota</taxon>
        <taxon>Agaricomycotina</taxon>
        <taxon>Agaricomycetes</taxon>
        <taxon>Agaricomycetidae</taxon>
        <taxon>Agaricales</taxon>
        <taxon>Marasmiineae</taxon>
        <taxon>Mycenaceae</taxon>
        <taxon>Mycena</taxon>
    </lineage>
</organism>
<reference evidence="2" key="1">
    <citation type="submission" date="2023-03" db="EMBL/GenBank/DDBJ databases">
        <title>Massive genome expansion in bonnet fungi (Mycena s.s.) driven by repeated elements and novel gene families across ecological guilds.</title>
        <authorList>
            <consortium name="Lawrence Berkeley National Laboratory"/>
            <person name="Harder C.B."/>
            <person name="Miyauchi S."/>
            <person name="Viragh M."/>
            <person name="Kuo A."/>
            <person name="Thoen E."/>
            <person name="Andreopoulos B."/>
            <person name="Lu D."/>
            <person name="Skrede I."/>
            <person name="Drula E."/>
            <person name="Henrissat B."/>
            <person name="Morin E."/>
            <person name="Kohler A."/>
            <person name="Barry K."/>
            <person name="LaButti K."/>
            <person name="Morin E."/>
            <person name="Salamov A."/>
            <person name="Lipzen A."/>
            <person name="Mereny Z."/>
            <person name="Hegedus B."/>
            <person name="Baldrian P."/>
            <person name="Stursova M."/>
            <person name="Weitz H."/>
            <person name="Taylor A."/>
            <person name="Grigoriev I.V."/>
            <person name="Nagy L.G."/>
            <person name="Martin F."/>
            <person name="Kauserud H."/>
        </authorList>
    </citation>
    <scope>NUCLEOTIDE SEQUENCE</scope>
    <source>
        <strain evidence="2">CBHHK173m</strain>
    </source>
</reference>
<dbReference type="Proteomes" id="UP001222325">
    <property type="component" value="Unassembled WGS sequence"/>
</dbReference>
<accession>A0AAD6TWU2</accession>
<evidence type="ECO:0000313" key="2">
    <source>
        <dbReference type="EMBL" id="KAJ7078137.1"/>
    </source>
</evidence>
<evidence type="ECO:0000313" key="3">
    <source>
        <dbReference type="Proteomes" id="UP001222325"/>
    </source>
</evidence>
<comment type="caution">
    <text evidence="2">The sequence shown here is derived from an EMBL/GenBank/DDBJ whole genome shotgun (WGS) entry which is preliminary data.</text>
</comment>
<evidence type="ECO:0000256" key="1">
    <source>
        <dbReference type="SAM" id="MobiDB-lite"/>
    </source>
</evidence>
<proteinExistence type="predicted"/>
<protein>
    <submittedName>
        <fullName evidence="2">Uncharacterized protein</fullName>
    </submittedName>
</protein>
<feature type="compositionally biased region" description="Basic and acidic residues" evidence="1">
    <location>
        <begin position="16"/>
        <end position="26"/>
    </location>
</feature>
<sequence length="357" mass="38977">MQHRDGARRGAAPRPRSADAARAGREAEGLRRVDLLLRPFRPRPLSLPCSSAPLPIPRIPSTPLLPSSRYAHPPIPRNPTPVPPTRPFTLWPLRRCVHIRRCGDVIDSLARFGRRRGMDGRVARLQRAPLIPVTCHFLVLYDTRSSYPSRRGHSSAPPLRLYYVPLSSSVTVRPPRFPSFCVPWPIRLPSRSPVLPPPSALSLRMLLSLRTYVCFPFPPALLPSSPLHASRLLYPHTNPLPTQEVNEWRLRARVPPSTPPPRSDADHHGQHGYDRFAEDERAILSPISPMSPAGMIGMGVGMHGSIDFGAMDLGTHPGMGDMGMDLGGMGMGVGMGIGGGGGWARASPAHPVGSGWV</sequence>